<dbReference type="Pfam" id="PF00454">
    <property type="entry name" value="PI3_PI4_kinase"/>
    <property type="match status" value="1"/>
</dbReference>
<dbReference type="Gene3D" id="1.25.40.70">
    <property type="entry name" value="Phosphatidylinositol 3-kinase, accessory domain (PIK)"/>
    <property type="match status" value="1"/>
</dbReference>
<evidence type="ECO:0000256" key="1">
    <source>
        <dbReference type="ARBA" id="ARBA00001686"/>
    </source>
</evidence>
<evidence type="ECO:0000313" key="8">
    <source>
        <dbReference type="Proteomes" id="UP001162131"/>
    </source>
</evidence>
<dbReference type="InterPro" id="IPR018936">
    <property type="entry name" value="PI3/4_kinase_CS"/>
</dbReference>
<evidence type="ECO:0000256" key="2">
    <source>
        <dbReference type="ARBA" id="ARBA00012169"/>
    </source>
</evidence>
<dbReference type="AlphaFoldDB" id="A0AAU9JYE5"/>
<comment type="catalytic activity">
    <reaction evidence="1">
        <text>a 1,2-diacyl-sn-glycero-3-phospho-(1D-myo-inositol) + ATP = a 1,2-diacyl-sn-glycero-3-phospho-(1D-myo-inositol 4-phosphate) + ADP + H(+)</text>
        <dbReference type="Rhea" id="RHEA:19877"/>
        <dbReference type="ChEBI" id="CHEBI:15378"/>
        <dbReference type="ChEBI" id="CHEBI:30616"/>
        <dbReference type="ChEBI" id="CHEBI:57880"/>
        <dbReference type="ChEBI" id="CHEBI:58178"/>
        <dbReference type="ChEBI" id="CHEBI:456216"/>
        <dbReference type="EC" id="2.7.1.67"/>
    </reaction>
</comment>
<evidence type="ECO:0000259" key="6">
    <source>
        <dbReference type="PROSITE" id="PS51545"/>
    </source>
</evidence>
<name>A0AAU9JYE5_9CILI</name>
<protein>
    <recommendedName>
        <fullName evidence="2">1-phosphatidylinositol 4-kinase</fullName>
        <ecNumber evidence="2">2.7.1.67</ecNumber>
    </recommendedName>
</protein>
<dbReference type="CDD" id="cd05168">
    <property type="entry name" value="PI4Kc_III_beta"/>
    <property type="match status" value="1"/>
</dbReference>
<sequence length="659" mass="75980">MGCSHNTQKGEQSAWTQKWATFKAKLKLSKPRDEIVKILLKIYTHEANLEELSSVSIIPTDAISRKDLEFYIPQLVNFLICESTENEDLNKIFFQFCKNSMTFAHRVIWFLSSVRDPGLAVRSDELKHLVEVVSREGTLLPHLDEDPKRIILREKIRIYNEMKKEDLNPPVPRENIERDIPVEPYPRKGIKDVLMSTLWLVEDLNVIAEKILYLEKKEALLATEIKKVNLMLPASVQVPFPGKVPKNCAILHIPPSEIKVFETKERAPYLICVEIFDPEEEKKILEEEEEDISSHSRTYSMVTEPVPSSAEQSFELSQIDALKLHKKKSNGLRSSLGNGVHLPFEAGAPTGDTVSVVYDLSENIISQNQETSQQQAKRIRSRSIFGELKTWRMLKVIVKVGDDLLQEQIAMQLVYKFQEIFKEDGLNLWLRPYEILATGHNSGLVECIPDAQSLDSIKKSLPHEYQSLKDFFRIRYGQDDLSRYKKALSNFVESLAGYSLLCYILQIADRHNGNILMDNEGHIIHIDFGFILNYFPGGRIRFEDVPFKLTTEFLELMGGHGSSWFRYFRKLCVKGFLAVRKRTEEILLLLEMTRNGVGRQLPCFSDGERATESLKKRLVPEMSAAQCKGHIVGLINESLDNWRTNWYDRYQYLCQNILY</sequence>
<dbReference type="PROSITE" id="PS00916">
    <property type="entry name" value="PI3_4_KINASE_2"/>
    <property type="match status" value="1"/>
</dbReference>
<dbReference type="PROSITE" id="PS51545">
    <property type="entry name" value="PIK_HELICAL"/>
    <property type="match status" value="1"/>
</dbReference>
<evidence type="ECO:0000256" key="3">
    <source>
        <dbReference type="ARBA" id="ARBA00022679"/>
    </source>
</evidence>
<evidence type="ECO:0000259" key="5">
    <source>
        <dbReference type="PROSITE" id="PS50290"/>
    </source>
</evidence>
<proteinExistence type="predicted"/>
<dbReference type="SUPFAM" id="SSF56112">
    <property type="entry name" value="Protein kinase-like (PK-like)"/>
    <property type="match status" value="1"/>
</dbReference>
<feature type="domain" description="PI3K/PI4K catalytic" evidence="5">
    <location>
        <begin position="366"/>
        <end position="643"/>
    </location>
</feature>
<dbReference type="InterPro" id="IPR042236">
    <property type="entry name" value="PI3K_accessory_sf"/>
</dbReference>
<dbReference type="GO" id="GO:0016020">
    <property type="term" value="C:membrane"/>
    <property type="evidence" value="ECO:0007669"/>
    <property type="project" value="TreeGrafter"/>
</dbReference>
<feature type="domain" description="PIK helical" evidence="6">
    <location>
        <begin position="1"/>
        <end position="136"/>
    </location>
</feature>
<keyword evidence="4" id="KW-0418">Kinase</keyword>
<dbReference type="InterPro" id="IPR036940">
    <property type="entry name" value="PI3/4_kinase_cat_sf"/>
</dbReference>
<evidence type="ECO:0000313" key="7">
    <source>
        <dbReference type="EMBL" id="CAG9329930.1"/>
    </source>
</evidence>
<dbReference type="GO" id="GO:0005737">
    <property type="term" value="C:cytoplasm"/>
    <property type="evidence" value="ECO:0007669"/>
    <property type="project" value="TreeGrafter"/>
</dbReference>
<dbReference type="InterPro" id="IPR016024">
    <property type="entry name" value="ARM-type_fold"/>
</dbReference>
<dbReference type="InterPro" id="IPR015433">
    <property type="entry name" value="PI3/4_kinase"/>
</dbReference>
<comment type="caution">
    <text evidence="7">The sequence shown here is derived from an EMBL/GenBank/DDBJ whole genome shotgun (WGS) entry which is preliminary data.</text>
</comment>
<organism evidence="7 8">
    <name type="scientific">Blepharisma stoltei</name>
    <dbReference type="NCBI Taxonomy" id="1481888"/>
    <lineage>
        <taxon>Eukaryota</taxon>
        <taxon>Sar</taxon>
        <taxon>Alveolata</taxon>
        <taxon>Ciliophora</taxon>
        <taxon>Postciliodesmatophora</taxon>
        <taxon>Heterotrichea</taxon>
        <taxon>Heterotrichida</taxon>
        <taxon>Blepharismidae</taxon>
        <taxon>Blepharisma</taxon>
    </lineage>
</organism>
<evidence type="ECO:0000256" key="4">
    <source>
        <dbReference type="ARBA" id="ARBA00022777"/>
    </source>
</evidence>
<dbReference type="PROSITE" id="PS50290">
    <property type="entry name" value="PI3_4_KINASE_3"/>
    <property type="match status" value="1"/>
</dbReference>
<dbReference type="EC" id="2.7.1.67" evidence="2"/>
<dbReference type="InterPro" id="IPR000403">
    <property type="entry name" value="PI3/4_kinase_cat_dom"/>
</dbReference>
<dbReference type="GO" id="GO:0048015">
    <property type="term" value="P:phosphatidylinositol-mediated signaling"/>
    <property type="evidence" value="ECO:0007669"/>
    <property type="project" value="TreeGrafter"/>
</dbReference>
<dbReference type="InterPro" id="IPR057754">
    <property type="entry name" value="PI4-kinase_beta/PIK1_cat"/>
</dbReference>
<dbReference type="SUPFAM" id="SSF48371">
    <property type="entry name" value="ARM repeat"/>
    <property type="match status" value="1"/>
</dbReference>
<dbReference type="PANTHER" id="PTHR10048">
    <property type="entry name" value="PHOSPHATIDYLINOSITOL KINASE"/>
    <property type="match status" value="1"/>
</dbReference>
<dbReference type="InterPro" id="IPR011009">
    <property type="entry name" value="Kinase-like_dom_sf"/>
</dbReference>
<reference evidence="7" key="1">
    <citation type="submission" date="2021-09" db="EMBL/GenBank/DDBJ databases">
        <authorList>
            <consortium name="AG Swart"/>
            <person name="Singh M."/>
            <person name="Singh A."/>
            <person name="Seah K."/>
            <person name="Emmerich C."/>
        </authorList>
    </citation>
    <scope>NUCLEOTIDE SEQUENCE</scope>
    <source>
        <strain evidence="7">ATCC30299</strain>
    </source>
</reference>
<keyword evidence="3" id="KW-0808">Transferase</keyword>
<dbReference type="GO" id="GO:0046854">
    <property type="term" value="P:phosphatidylinositol phosphate biosynthetic process"/>
    <property type="evidence" value="ECO:0007669"/>
    <property type="project" value="InterPro"/>
</dbReference>
<dbReference type="EMBL" id="CAJZBQ010000050">
    <property type="protein sequence ID" value="CAG9329930.1"/>
    <property type="molecule type" value="Genomic_DNA"/>
</dbReference>
<dbReference type="PANTHER" id="PTHR10048:SF22">
    <property type="entry name" value="PHOSPHATIDYLINOSITOL 4-KINASE BETA"/>
    <property type="match status" value="1"/>
</dbReference>
<dbReference type="SMART" id="SM00146">
    <property type="entry name" value="PI3Kc"/>
    <property type="match status" value="1"/>
</dbReference>
<gene>
    <name evidence="7" type="ORF">BSTOLATCC_MIC50046</name>
</gene>
<dbReference type="GO" id="GO:0004430">
    <property type="term" value="F:1-phosphatidylinositol 4-kinase activity"/>
    <property type="evidence" value="ECO:0007669"/>
    <property type="project" value="UniProtKB-EC"/>
</dbReference>
<dbReference type="FunFam" id="1.10.1070.11:FF:000016">
    <property type="entry name" value="PIK1p Phosphatidylinositol 4-kinase"/>
    <property type="match status" value="1"/>
</dbReference>
<dbReference type="Gene3D" id="1.10.1070.11">
    <property type="entry name" value="Phosphatidylinositol 3-/4-kinase, catalytic domain"/>
    <property type="match status" value="1"/>
</dbReference>
<accession>A0AAU9JYE5</accession>
<dbReference type="Gene3D" id="3.30.1010.10">
    <property type="entry name" value="Phosphatidylinositol 3-kinase Catalytic Subunit, Chain A, domain 4"/>
    <property type="match status" value="1"/>
</dbReference>
<keyword evidence="8" id="KW-1185">Reference proteome</keyword>
<dbReference type="InterPro" id="IPR001263">
    <property type="entry name" value="PI3K_accessory_dom"/>
</dbReference>
<dbReference type="Proteomes" id="UP001162131">
    <property type="component" value="Unassembled WGS sequence"/>
</dbReference>